<sequence>MEALGAAAAIAQFVKLSFEASELARSVVSSFRHAPAEILELETKLQRLHCLLTQVASMCDELPEAQTRLPLLPNHHIGVLSMGMQSILDSLMRLKSVVIVPVGGSYSVGDRLRWATLDKKKARNLLQEAQMANDELSIMLQILTTRLSFLNQDSLAALNIGQSFIIRSLDDIKGMLSIDLTQLTAAVPRHTTAKSTTHKTTDINDYPAQQQYEINPGYMLMQHNRNLSRKYLIANFGNTERPQTSIDEFYSTGGKLTLESKMRSQKAELLFSMCFKLLGHHILRFELQAQLLCRLWRFDPSLRASLTIVNVRPSDTPIFEACRNWNLQEVHYLLETGQAGINDTDGETGGLLEHVISGNQEVIYEPEFLKAGQVLLEYLVDQGCDPSITHARNDKALPAVLSAFSQGYKDATSTLVSHGADIVSFGNKVGGLFEVYGTNESQILWKFRLLQSMGYTDWKLDGSANNLLYGACWSNNADVSLFALEIAGLDPNQSGFLDRKPIGNAAQRRWIEGITILLQYGADVNVNDGAWNGPPLRRSMTSGIMTDTSHFLLLKGAEPGLKSTDGLSAWGNMMARQYDPSFGWYLEFSYLAFEGSVAHLLHHGSDPFEIFISEYDIFKGPHHITWFTQMGHLQGPDIARFRSYGMSRRKDRFEGRDAFRNGLPEDLVARLEMCDRSRSFGWTFRWNKDGQISWNQSCSSPSHVEVTGSDSYVDDEESLTGSSTGSVDAYSENEGSRYDGSSPYITKEGNFVAVWEHADSRAPDRTAPYLSEYLSPSFFTNATNFYRHTATLQGQRQLSRWPMVRALCDGLQHAGYRVEMDDDGDLWYDCDDGDRYFDARTEPAEDHDNWLVDFCPICKNPEKYGLGHILNIEKEAKEKVREYRRQVSEGKWRYYF</sequence>
<dbReference type="Gene3D" id="1.25.40.20">
    <property type="entry name" value="Ankyrin repeat-containing domain"/>
    <property type="match status" value="2"/>
</dbReference>
<gene>
    <name evidence="2" type="ORF">CGGC5_939</name>
</gene>
<accession>L2FXM4</accession>
<dbReference type="InterPro" id="IPR036770">
    <property type="entry name" value="Ankyrin_rpt-contain_sf"/>
</dbReference>
<dbReference type="GO" id="GO:0005737">
    <property type="term" value="C:cytoplasm"/>
    <property type="evidence" value="ECO:0007669"/>
    <property type="project" value="TreeGrafter"/>
</dbReference>
<dbReference type="STRING" id="1213859.L2FXM4"/>
<reference evidence="2" key="1">
    <citation type="submission" date="2012-08" db="EMBL/GenBank/DDBJ databases">
        <title>Genome analysis of Colletotrichum orbiculare and Colletotrichum fructicola.</title>
        <authorList>
            <person name="Gan P.H.P."/>
            <person name="Ikeda K."/>
            <person name="Irieda H."/>
            <person name="Narusaka M."/>
            <person name="O'Connell R.J."/>
            <person name="Narusaka Y."/>
            <person name="Takano Y."/>
            <person name="Kubo Y."/>
            <person name="Shirasu K."/>
        </authorList>
    </citation>
    <scope>NUCLEOTIDE SEQUENCE</scope>
    <source>
        <strain evidence="2">Nara gc5</strain>
    </source>
</reference>
<dbReference type="EMBL" id="KB020769">
    <property type="protein sequence ID" value="ELA31097.1"/>
    <property type="molecule type" value="Genomic_DNA"/>
</dbReference>
<name>L2FXM4_COLFN</name>
<dbReference type="SUPFAM" id="SSF48403">
    <property type="entry name" value="Ankyrin repeat"/>
    <property type="match status" value="1"/>
</dbReference>
<protein>
    <submittedName>
        <fullName evidence="2">Ankyrin unc44</fullName>
    </submittedName>
</protein>
<evidence type="ECO:0000256" key="1">
    <source>
        <dbReference type="SAM" id="MobiDB-lite"/>
    </source>
</evidence>
<dbReference type="PANTHER" id="PTHR24198:SF165">
    <property type="entry name" value="ANKYRIN REPEAT-CONTAINING PROTEIN-RELATED"/>
    <property type="match status" value="1"/>
</dbReference>
<feature type="region of interest" description="Disordered" evidence="1">
    <location>
        <begin position="697"/>
        <end position="741"/>
    </location>
</feature>
<dbReference type="AlphaFoldDB" id="L2FXM4"/>
<dbReference type="HOGENOM" id="CLU_326248_0_0_1"/>
<proteinExistence type="predicted"/>
<evidence type="ECO:0000313" key="2">
    <source>
        <dbReference type="EMBL" id="ELA31097.1"/>
    </source>
</evidence>
<organism evidence="2">
    <name type="scientific">Colletotrichum fructicola (strain Nara gc5)</name>
    <name type="common">Anthracnose fungus</name>
    <name type="synonym">Colletotrichum gloeosporioides (strain Nara gc5)</name>
    <dbReference type="NCBI Taxonomy" id="1213859"/>
    <lineage>
        <taxon>Eukaryota</taxon>
        <taxon>Fungi</taxon>
        <taxon>Dikarya</taxon>
        <taxon>Ascomycota</taxon>
        <taxon>Pezizomycotina</taxon>
        <taxon>Sordariomycetes</taxon>
        <taxon>Hypocreomycetidae</taxon>
        <taxon>Glomerellales</taxon>
        <taxon>Glomerellaceae</taxon>
        <taxon>Colletotrichum</taxon>
        <taxon>Colletotrichum gloeosporioides species complex</taxon>
    </lineage>
</organism>
<dbReference type="PANTHER" id="PTHR24198">
    <property type="entry name" value="ANKYRIN REPEAT AND PROTEIN KINASE DOMAIN-CONTAINING PROTEIN"/>
    <property type="match status" value="1"/>
</dbReference>